<dbReference type="RefSeq" id="WP_219690587.1">
    <property type="nucleotide sequence ID" value="NZ_WMBF01000270.1"/>
</dbReference>
<feature type="domain" description="Thioesterase" evidence="3">
    <location>
        <begin position="20"/>
        <end position="243"/>
    </location>
</feature>
<feature type="compositionally biased region" description="Basic and acidic residues" evidence="2">
    <location>
        <begin position="258"/>
        <end position="267"/>
    </location>
</feature>
<dbReference type="SUPFAM" id="SSF53474">
    <property type="entry name" value="alpha/beta-Hydrolases"/>
    <property type="match status" value="1"/>
</dbReference>
<dbReference type="EMBL" id="WMBF01000270">
    <property type="protein sequence ID" value="MBW5424124.1"/>
    <property type="molecule type" value="Genomic_DNA"/>
</dbReference>
<dbReference type="InterPro" id="IPR012223">
    <property type="entry name" value="TEII"/>
</dbReference>
<keyword evidence="4" id="KW-0378">Hydrolase</keyword>
<dbReference type="PANTHER" id="PTHR11487">
    <property type="entry name" value="THIOESTERASE"/>
    <property type="match status" value="1"/>
</dbReference>
<evidence type="ECO:0000313" key="5">
    <source>
        <dbReference type="Proteomes" id="UP001197114"/>
    </source>
</evidence>
<proteinExistence type="inferred from homology"/>
<organism evidence="4 5">
    <name type="scientific">Streptomyces anatolicus</name>
    <dbReference type="NCBI Taxonomy" id="2675858"/>
    <lineage>
        <taxon>Bacteria</taxon>
        <taxon>Bacillati</taxon>
        <taxon>Actinomycetota</taxon>
        <taxon>Actinomycetes</taxon>
        <taxon>Kitasatosporales</taxon>
        <taxon>Streptomycetaceae</taxon>
        <taxon>Streptomyces</taxon>
    </lineage>
</organism>
<dbReference type="Pfam" id="PF00975">
    <property type="entry name" value="Thioesterase"/>
    <property type="match status" value="1"/>
</dbReference>
<evidence type="ECO:0000256" key="2">
    <source>
        <dbReference type="SAM" id="MobiDB-lite"/>
    </source>
</evidence>
<dbReference type="PANTHER" id="PTHR11487:SF0">
    <property type="entry name" value="S-ACYL FATTY ACID SYNTHASE THIOESTERASE, MEDIUM CHAIN"/>
    <property type="match status" value="1"/>
</dbReference>
<reference evidence="4 5" key="1">
    <citation type="submission" date="2019-11" db="EMBL/GenBank/DDBJ databases">
        <authorList>
            <person name="Ay H."/>
        </authorList>
    </citation>
    <scope>NUCLEOTIDE SEQUENCE [LARGE SCALE GENOMIC DNA]</scope>
    <source>
        <strain evidence="4 5">BG9H</strain>
    </source>
</reference>
<evidence type="ECO:0000259" key="3">
    <source>
        <dbReference type="Pfam" id="PF00975"/>
    </source>
</evidence>
<comment type="caution">
    <text evidence="4">The sequence shown here is derived from an EMBL/GenBank/DDBJ whole genome shotgun (WGS) entry which is preliminary data.</text>
</comment>
<evidence type="ECO:0000313" key="4">
    <source>
        <dbReference type="EMBL" id="MBW5424124.1"/>
    </source>
</evidence>
<gene>
    <name evidence="4" type="ORF">GKQ77_21575</name>
</gene>
<comment type="similarity">
    <text evidence="1">Belongs to the thioesterase family.</text>
</comment>
<sequence>MSAGGRVSAGGIASGRPAPRLLCFHHAGAGVSSFARWQGAFGETAEVVPVLLPGRGPRVRERRLTDPDELVAELVALLGPLLDRPYLFYGHSLGGLVAHTFTAALEAAGARAPELLVVGAVLPPHLRSPLLRSAGLPRRELLELLVSYGTVPPEALADVDGIYRRHVLPALIDDLKLGEALCRSGTDKVLRTPLVALAGRYDPIAPVPGMAEWDRYAPGGFGLRTVKGDHFFVREKWVPGMLRDLIEERRAGSATSRAHIERAEEKSWPQPSGTER</sequence>
<dbReference type="GO" id="GO:0016787">
    <property type="term" value="F:hydrolase activity"/>
    <property type="evidence" value="ECO:0007669"/>
    <property type="project" value="UniProtKB-KW"/>
</dbReference>
<protein>
    <submittedName>
        <fullName evidence="4">Alpha/beta fold hydrolase</fullName>
    </submittedName>
</protein>
<dbReference type="InterPro" id="IPR029058">
    <property type="entry name" value="AB_hydrolase_fold"/>
</dbReference>
<accession>A0ABS6YRV4</accession>
<dbReference type="Gene3D" id="3.40.50.1820">
    <property type="entry name" value="alpha/beta hydrolase"/>
    <property type="match status" value="1"/>
</dbReference>
<keyword evidence="5" id="KW-1185">Reference proteome</keyword>
<dbReference type="InterPro" id="IPR001031">
    <property type="entry name" value="Thioesterase"/>
</dbReference>
<feature type="region of interest" description="Disordered" evidence="2">
    <location>
        <begin position="252"/>
        <end position="276"/>
    </location>
</feature>
<dbReference type="Proteomes" id="UP001197114">
    <property type="component" value="Unassembled WGS sequence"/>
</dbReference>
<evidence type="ECO:0000256" key="1">
    <source>
        <dbReference type="ARBA" id="ARBA00007169"/>
    </source>
</evidence>
<name>A0ABS6YRV4_9ACTN</name>